<organism evidence="5 6">
    <name type="scientific">Vagococcus salmoninarum</name>
    <dbReference type="NCBI Taxonomy" id="2739"/>
    <lineage>
        <taxon>Bacteria</taxon>
        <taxon>Bacillati</taxon>
        <taxon>Bacillota</taxon>
        <taxon>Bacilli</taxon>
        <taxon>Lactobacillales</taxon>
        <taxon>Enterococcaceae</taxon>
        <taxon>Vagococcus</taxon>
    </lineage>
</organism>
<evidence type="ECO:0000256" key="2">
    <source>
        <dbReference type="SAM" id="Coils"/>
    </source>
</evidence>
<keyword evidence="2" id="KW-0175">Coiled coil</keyword>
<evidence type="ECO:0000313" key="6">
    <source>
        <dbReference type="Proteomes" id="UP000287239"/>
    </source>
</evidence>
<feature type="transmembrane region" description="Helical" evidence="3">
    <location>
        <begin position="92"/>
        <end position="113"/>
    </location>
</feature>
<dbReference type="Pfam" id="PF01381">
    <property type="entry name" value="HTH_3"/>
    <property type="match status" value="1"/>
</dbReference>
<dbReference type="AlphaFoldDB" id="A0A429ZCE9"/>
<dbReference type="Gene3D" id="1.10.260.40">
    <property type="entry name" value="lambda repressor-like DNA-binding domains"/>
    <property type="match status" value="1"/>
</dbReference>
<accession>A0A429ZCE9</accession>
<proteinExistence type="predicted"/>
<comment type="caution">
    <text evidence="5">The sequence shown here is derived from an EMBL/GenBank/DDBJ whole genome shotgun (WGS) entry which is preliminary data.</text>
</comment>
<dbReference type="GO" id="GO:0003677">
    <property type="term" value="F:DNA binding"/>
    <property type="evidence" value="ECO:0007669"/>
    <property type="project" value="UniProtKB-KW"/>
</dbReference>
<evidence type="ECO:0000256" key="1">
    <source>
        <dbReference type="ARBA" id="ARBA00023125"/>
    </source>
</evidence>
<keyword evidence="3" id="KW-0472">Membrane</keyword>
<dbReference type="OrthoDB" id="4427456at2"/>
<dbReference type="InterPro" id="IPR010982">
    <property type="entry name" value="Lambda_DNA-bd_dom_sf"/>
</dbReference>
<dbReference type="InterPro" id="IPR001387">
    <property type="entry name" value="Cro/C1-type_HTH"/>
</dbReference>
<evidence type="ECO:0000259" key="4">
    <source>
        <dbReference type="PROSITE" id="PS50943"/>
    </source>
</evidence>
<name>A0A429ZCE9_9ENTE</name>
<dbReference type="PANTHER" id="PTHR46558">
    <property type="entry name" value="TRACRIPTIONAL REGULATORY PROTEIN-RELATED-RELATED"/>
    <property type="match status" value="1"/>
</dbReference>
<dbReference type="PROSITE" id="PS50943">
    <property type="entry name" value="HTH_CROC1"/>
    <property type="match status" value="1"/>
</dbReference>
<reference evidence="5 6" key="1">
    <citation type="submission" date="2017-05" db="EMBL/GenBank/DDBJ databases">
        <title>Vagococcus spp. assemblies.</title>
        <authorList>
            <person name="Gulvik C.A."/>
        </authorList>
    </citation>
    <scope>NUCLEOTIDE SEQUENCE [LARGE SCALE GENOMIC DNA]</scope>
    <source>
        <strain evidence="5 6">NCFB 2777</strain>
    </source>
</reference>
<feature type="coiled-coil region" evidence="2">
    <location>
        <begin position="235"/>
        <end position="262"/>
    </location>
</feature>
<keyword evidence="6" id="KW-1185">Reference proteome</keyword>
<evidence type="ECO:0000313" key="5">
    <source>
        <dbReference type="EMBL" id="RST91362.1"/>
    </source>
</evidence>
<dbReference type="Proteomes" id="UP000287239">
    <property type="component" value="Unassembled WGS sequence"/>
</dbReference>
<keyword evidence="3" id="KW-1133">Transmembrane helix</keyword>
<protein>
    <recommendedName>
        <fullName evidence="4">HTH cro/C1-type domain-containing protein</fullName>
    </recommendedName>
</protein>
<dbReference type="EMBL" id="NGJU01000030">
    <property type="protein sequence ID" value="RST91362.1"/>
    <property type="molecule type" value="Genomic_DNA"/>
</dbReference>
<gene>
    <name evidence="5" type="ORF">CBF35_14220</name>
</gene>
<dbReference type="SUPFAM" id="SSF47413">
    <property type="entry name" value="lambda repressor-like DNA-binding domains"/>
    <property type="match status" value="1"/>
</dbReference>
<dbReference type="CDD" id="cd00093">
    <property type="entry name" value="HTH_XRE"/>
    <property type="match status" value="1"/>
</dbReference>
<evidence type="ECO:0000256" key="3">
    <source>
        <dbReference type="SAM" id="Phobius"/>
    </source>
</evidence>
<dbReference type="PANTHER" id="PTHR46558:SF15">
    <property type="entry name" value="HELIX-TURN-HELIX DOMAIN PROTEIN"/>
    <property type="match status" value="1"/>
</dbReference>
<keyword evidence="3" id="KW-0812">Transmembrane</keyword>
<feature type="domain" description="HTH cro/C1-type" evidence="4">
    <location>
        <begin position="14"/>
        <end position="68"/>
    </location>
</feature>
<dbReference type="SMART" id="SM00530">
    <property type="entry name" value="HTH_XRE"/>
    <property type="match status" value="1"/>
</dbReference>
<sequence>MLEEAKQMNIAEQLKLARKARAFTQQEVAEVLHVTRATISSWEVGRTYPSLDLLVALSNLYDLSLDTLLKGDVKMVEKVSKDVKQKQVYQRIVIGIVGIVSLFILINIVWLSINQQSYQYLDKQWQVQKDAYELKEGDVTYRAHKKDIKSLFRNHYLKKADIWVMSWVDNREDPTGYGLNLTIANGDELSMLVEVGNSGTGGSIYVDKNMTYLDHKYTTELLQNSAHPEDLAKVKEFLAENQTELKELYRKTQEQYELVNNKQK</sequence>
<keyword evidence="1" id="KW-0238">DNA-binding</keyword>